<name>G7K6E6_MEDTR</name>
<evidence type="ECO:0000313" key="4">
    <source>
        <dbReference type="EnsemblPlants" id="AES98584"/>
    </source>
</evidence>
<dbReference type="GO" id="GO:0016094">
    <property type="term" value="P:polyprenol biosynthetic process"/>
    <property type="evidence" value="ECO:0000318"/>
    <property type="project" value="GO_Central"/>
</dbReference>
<dbReference type="PaxDb" id="3880-AES98584"/>
<reference evidence="3 5" key="1">
    <citation type="journal article" date="2011" name="Nature">
        <title>The Medicago genome provides insight into the evolution of rhizobial symbioses.</title>
        <authorList>
            <person name="Young N.D."/>
            <person name="Debelle F."/>
            <person name="Oldroyd G.E."/>
            <person name="Geurts R."/>
            <person name="Cannon S.B."/>
            <person name="Udvardi M.K."/>
            <person name="Benedito V.A."/>
            <person name="Mayer K.F."/>
            <person name="Gouzy J."/>
            <person name="Schoof H."/>
            <person name="Van de Peer Y."/>
            <person name="Proost S."/>
            <person name="Cook D.R."/>
            <person name="Meyers B.C."/>
            <person name="Spannagl M."/>
            <person name="Cheung F."/>
            <person name="De Mita S."/>
            <person name="Krishnakumar V."/>
            <person name="Gundlach H."/>
            <person name="Zhou S."/>
            <person name="Mudge J."/>
            <person name="Bharti A.K."/>
            <person name="Murray J.D."/>
            <person name="Naoumkina M.A."/>
            <person name="Rosen B."/>
            <person name="Silverstein K.A."/>
            <person name="Tang H."/>
            <person name="Rombauts S."/>
            <person name="Zhao P.X."/>
            <person name="Zhou P."/>
            <person name="Barbe V."/>
            <person name="Bardou P."/>
            <person name="Bechner M."/>
            <person name="Bellec A."/>
            <person name="Berger A."/>
            <person name="Berges H."/>
            <person name="Bidwell S."/>
            <person name="Bisseling T."/>
            <person name="Choisne N."/>
            <person name="Couloux A."/>
            <person name="Denny R."/>
            <person name="Deshpande S."/>
            <person name="Dai X."/>
            <person name="Doyle J.J."/>
            <person name="Dudez A.M."/>
            <person name="Farmer A.D."/>
            <person name="Fouteau S."/>
            <person name="Franken C."/>
            <person name="Gibelin C."/>
            <person name="Gish J."/>
            <person name="Goldstein S."/>
            <person name="Gonzalez A.J."/>
            <person name="Green P.J."/>
            <person name="Hallab A."/>
            <person name="Hartog M."/>
            <person name="Hua A."/>
            <person name="Humphray S.J."/>
            <person name="Jeong D.H."/>
            <person name="Jing Y."/>
            <person name="Jocker A."/>
            <person name="Kenton S.M."/>
            <person name="Kim D.J."/>
            <person name="Klee K."/>
            <person name="Lai H."/>
            <person name="Lang C."/>
            <person name="Lin S."/>
            <person name="Macmil S.L."/>
            <person name="Magdelenat G."/>
            <person name="Matthews L."/>
            <person name="McCorrison J."/>
            <person name="Monaghan E.L."/>
            <person name="Mun J.H."/>
            <person name="Najar F.Z."/>
            <person name="Nicholson C."/>
            <person name="Noirot C."/>
            <person name="O'Bleness M."/>
            <person name="Paule C.R."/>
            <person name="Poulain J."/>
            <person name="Prion F."/>
            <person name="Qin B."/>
            <person name="Qu C."/>
            <person name="Retzel E.F."/>
            <person name="Riddle C."/>
            <person name="Sallet E."/>
            <person name="Samain S."/>
            <person name="Samson N."/>
            <person name="Sanders I."/>
            <person name="Saurat O."/>
            <person name="Scarpelli C."/>
            <person name="Schiex T."/>
            <person name="Segurens B."/>
            <person name="Severin A.J."/>
            <person name="Sherrier D.J."/>
            <person name="Shi R."/>
            <person name="Sims S."/>
            <person name="Singer S.R."/>
            <person name="Sinharoy S."/>
            <person name="Sterck L."/>
            <person name="Viollet A."/>
            <person name="Wang B.B."/>
            <person name="Wang K."/>
            <person name="Wang M."/>
            <person name="Wang X."/>
            <person name="Warfsmann J."/>
            <person name="Weissenbach J."/>
            <person name="White D.D."/>
            <person name="White J.D."/>
            <person name="Wiley G.B."/>
            <person name="Wincker P."/>
            <person name="Xing Y."/>
            <person name="Yang L."/>
            <person name="Yao Z."/>
            <person name="Ying F."/>
            <person name="Zhai J."/>
            <person name="Zhou L."/>
            <person name="Zuber A."/>
            <person name="Denarie J."/>
            <person name="Dixon R.A."/>
            <person name="May G.D."/>
            <person name="Schwartz D.C."/>
            <person name="Rogers J."/>
            <person name="Quetier F."/>
            <person name="Town C.D."/>
            <person name="Roe B.A."/>
        </authorList>
    </citation>
    <scope>NUCLEOTIDE SEQUENCE [LARGE SCALE GENOMIC DNA]</scope>
    <source>
        <strain evidence="3">A17</strain>
        <strain evidence="4 5">cv. Jemalong A17</strain>
    </source>
</reference>
<dbReference type="eggNOG" id="KOG1602">
    <property type="taxonomic scope" value="Eukaryota"/>
</dbReference>
<dbReference type="InterPro" id="IPR036424">
    <property type="entry name" value="UPP_synth-like_sf"/>
</dbReference>
<keyword evidence="1" id="KW-0808">Transferase</keyword>
<evidence type="ECO:0000313" key="5">
    <source>
        <dbReference type="Proteomes" id="UP000002051"/>
    </source>
</evidence>
<dbReference type="GO" id="GO:0009409">
    <property type="term" value="P:response to cold"/>
    <property type="evidence" value="ECO:0000318"/>
    <property type="project" value="GO_Central"/>
</dbReference>
<dbReference type="Proteomes" id="UP000002051">
    <property type="component" value="Chromosome 5"/>
</dbReference>
<evidence type="ECO:0000256" key="1">
    <source>
        <dbReference type="ARBA" id="ARBA00022679"/>
    </source>
</evidence>
<dbReference type="GO" id="GO:0009570">
    <property type="term" value="C:chloroplast stroma"/>
    <property type="evidence" value="ECO:0000318"/>
    <property type="project" value="GO_Central"/>
</dbReference>
<accession>A0A0C3XNJ7</accession>
<evidence type="ECO:0000313" key="3">
    <source>
        <dbReference type="EMBL" id="AES98584.2"/>
    </source>
</evidence>
<dbReference type="GO" id="GO:0009668">
    <property type="term" value="P:plastid membrane organization"/>
    <property type="evidence" value="ECO:0000318"/>
    <property type="project" value="GO_Central"/>
</dbReference>
<dbReference type="EMBL" id="CM001221">
    <property type="protein sequence ID" value="AES98584.2"/>
    <property type="molecule type" value="Genomic_DNA"/>
</dbReference>
<proteinExistence type="predicted"/>
<feature type="compositionally biased region" description="Polar residues" evidence="2">
    <location>
        <begin position="156"/>
        <end position="169"/>
    </location>
</feature>
<feature type="region of interest" description="Disordered" evidence="2">
    <location>
        <begin position="139"/>
        <end position="194"/>
    </location>
</feature>
<keyword evidence="5" id="KW-1185">Reference proteome</keyword>
<feature type="compositionally biased region" description="Basic and acidic residues" evidence="2">
    <location>
        <begin position="172"/>
        <end position="194"/>
    </location>
</feature>
<dbReference type="EnsemblPlants" id="AES98584">
    <property type="protein sequence ID" value="AES98584"/>
    <property type="gene ID" value="MTR_5g070230"/>
</dbReference>
<evidence type="ECO:0000256" key="2">
    <source>
        <dbReference type="SAM" id="MobiDB-lite"/>
    </source>
</evidence>
<dbReference type="GO" id="GO:0016765">
    <property type="term" value="F:transferase activity, transferring alkyl or aryl (other than methyl) groups"/>
    <property type="evidence" value="ECO:0007669"/>
    <property type="project" value="InterPro"/>
</dbReference>
<dbReference type="STRING" id="3880.G7K6E6"/>
<gene>
    <name evidence="3" type="ordered locus">MTR_5g070230</name>
</gene>
<protein>
    <submittedName>
        <fullName evidence="3">Undecaprenyl pyrophosphate synthase</fullName>
    </submittedName>
</protein>
<dbReference type="Gene3D" id="3.40.1180.10">
    <property type="entry name" value="Decaprenyl diphosphate synthase-like"/>
    <property type="match status" value="1"/>
</dbReference>
<dbReference type="InterPro" id="IPR001441">
    <property type="entry name" value="UPP_synth-like"/>
</dbReference>
<dbReference type="Pfam" id="PF01255">
    <property type="entry name" value="Prenyltransf"/>
    <property type="match status" value="1"/>
</dbReference>
<reference evidence="3 5" key="2">
    <citation type="journal article" date="2014" name="BMC Genomics">
        <title>An improved genome release (version Mt4.0) for the model legume Medicago truncatula.</title>
        <authorList>
            <person name="Tang H."/>
            <person name="Krishnakumar V."/>
            <person name="Bidwell S."/>
            <person name="Rosen B."/>
            <person name="Chan A."/>
            <person name="Zhou S."/>
            <person name="Gentzbittel L."/>
            <person name="Childs K.L."/>
            <person name="Yandell M."/>
            <person name="Gundlach H."/>
            <person name="Mayer K.F."/>
            <person name="Schwartz D.C."/>
            <person name="Town C.D."/>
        </authorList>
    </citation>
    <scope>GENOME REANNOTATION</scope>
    <source>
        <strain evidence="4 5">cv. Jemalong A17</strain>
    </source>
</reference>
<sequence length="194" mass="22105">MIIIKRGTTVAGSIPNADKAEGRASIDEDLLEVELTQTELRKEMIPKHVAVIMDGNGRWAKMRGLPLSEGHTAGMQSLKTMVKMCLRWEIKVLTIFMFSTDNWIRPKLEVEFLFSLLERIINSETEAIMRSQQILNESEIKDMEYRHPPLDRNRTEPTQMGFSSNTVPRTNKPPEIDDDPANHRSESRAALKGT</sequence>
<dbReference type="HOGENOM" id="CLU_1404371_0_0_1"/>
<reference evidence="4" key="3">
    <citation type="submission" date="2015-04" db="UniProtKB">
        <authorList>
            <consortium name="EnsemblPlants"/>
        </authorList>
    </citation>
    <scope>IDENTIFICATION</scope>
    <source>
        <strain evidence="4">cv. Jemalong A17</strain>
    </source>
</reference>
<dbReference type="PANTHER" id="PTHR10291:SF0">
    <property type="entry name" value="DEHYDRODOLICHYL DIPHOSPHATE SYNTHASE 2"/>
    <property type="match status" value="1"/>
</dbReference>
<feature type="compositionally biased region" description="Basic and acidic residues" evidence="2">
    <location>
        <begin position="139"/>
        <end position="155"/>
    </location>
</feature>
<accession>G7K6E6</accession>
<organism evidence="3 5">
    <name type="scientific">Medicago truncatula</name>
    <name type="common">Barrel medic</name>
    <name type="synonym">Medicago tribuloides</name>
    <dbReference type="NCBI Taxonomy" id="3880"/>
    <lineage>
        <taxon>Eukaryota</taxon>
        <taxon>Viridiplantae</taxon>
        <taxon>Streptophyta</taxon>
        <taxon>Embryophyta</taxon>
        <taxon>Tracheophyta</taxon>
        <taxon>Spermatophyta</taxon>
        <taxon>Magnoliopsida</taxon>
        <taxon>eudicotyledons</taxon>
        <taxon>Gunneridae</taxon>
        <taxon>Pentapetalae</taxon>
        <taxon>rosids</taxon>
        <taxon>fabids</taxon>
        <taxon>Fabales</taxon>
        <taxon>Fabaceae</taxon>
        <taxon>Papilionoideae</taxon>
        <taxon>50 kb inversion clade</taxon>
        <taxon>NPAAA clade</taxon>
        <taxon>Hologalegina</taxon>
        <taxon>IRL clade</taxon>
        <taxon>Trifolieae</taxon>
        <taxon>Medicago</taxon>
    </lineage>
</organism>
<dbReference type="AlphaFoldDB" id="G7K6E6"/>
<dbReference type="SUPFAM" id="SSF64005">
    <property type="entry name" value="Undecaprenyl diphosphate synthase"/>
    <property type="match status" value="1"/>
</dbReference>
<dbReference type="PANTHER" id="PTHR10291">
    <property type="entry name" value="DEHYDRODOLICHYL DIPHOSPHATE SYNTHASE FAMILY MEMBER"/>
    <property type="match status" value="1"/>
</dbReference>